<sequence length="35" mass="4457">MKSLILMKDFFISEQYKFSSFPYHYCIFRKFLERI</sequence>
<protein>
    <submittedName>
        <fullName evidence="1">Uncharacterized protein</fullName>
    </submittedName>
</protein>
<dbReference type="EMBL" id="UZAG01003032">
    <property type="protein sequence ID" value="VDO14665.1"/>
    <property type="molecule type" value="Genomic_DNA"/>
</dbReference>
<keyword evidence="2" id="KW-1185">Reference proteome</keyword>
<dbReference type="AlphaFoldDB" id="A0A3P7WM96"/>
<proteinExistence type="predicted"/>
<accession>A0A3P7WM96</accession>
<name>A0A3P7WM96_9BILA</name>
<reference evidence="1 2" key="1">
    <citation type="submission" date="2018-11" db="EMBL/GenBank/DDBJ databases">
        <authorList>
            <consortium name="Pathogen Informatics"/>
        </authorList>
    </citation>
    <scope>NUCLEOTIDE SEQUENCE [LARGE SCALE GENOMIC DNA]</scope>
</reference>
<gene>
    <name evidence="1" type="ORF">BTMF_LOCUS3380</name>
</gene>
<organism evidence="1 2">
    <name type="scientific">Brugia timori</name>
    <dbReference type="NCBI Taxonomy" id="42155"/>
    <lineage>
        <taxon>Eukaryota</taxon>
        <taxon>Metazoa</taxon>
        <taxon>Ecdysozoa</taxon>
        <taxon>Nematoda</taxon>
        <taxon>Chromadorea</taxon>
        <taxon>Rhabditida</taxon>
        <taxon>Spirurina</taxon>
        <taxon>Spiruromorpha</taxon>
        <taxon>Filarioidea</taxon>
        <taxon>Onchocercidae</taxon>
        <taxon>Brugia</taxon>
    </lineage>
</organism>
<evidence type="ECO:0000313" key="1">
    <source>
        <dbReference type="EMBL" id="VDO14665.1"/>
    </source>
</evidence>
<dbReference type="Proteomes" id="UP000280834">
    <property type="component" value="Unassembled WGS sequence"/>
</dbReference>
<evidence type="ECO:0000313" key="2">
    <source>
        <dbReference type="Proteomes" id="UP000280834"/>
    </source>
</evidence>